<organism evidence="5 6">
    <name type="scientific">Aphanomyces astaci</name>
    <name type="common">Crayfish plague agent</name>
    <dbReference type="NCBI Taxonomy" id="112090"/>
    <lineage>
        <taxon>Eukaryota</taxon>
        <taxon>Sar</taxon>
        <taxon>Stramenopiles</taxon>
        <taxon>Oomycota</taxon>
        <taxon>Saprolegniomycetes</taxon>
        <taxon>Saprolegniales</taxon>
        <taxon>Verrucalvaceae</taxon>
        <taxon>Aphanomyces</taxon>
    </lineage>
</organism>
<dbReference type="PANTHER" id="PTHR44085">
    <property type="entry name" value="SEPIAPTERIN REDUCTASE"/>
    <property type="match status" value="1"/>
</dbReference>
<dbReference type="SUPFAM" id="SSF101447">
    <property type="entry name" value="Formin homology 2 domain (FH2 domain)"/>
    <property type="match status" value="1"/>
</dbReference>
<dbReference type="InterPro" id="IPR036291">
    <property type="entry name" value="NAD(P)-bd_dom_sf"/>
</dbReference>
<dbReference type="Gene3D" id="3.40.50.720">
    <property type="entry name" value="NAD(P)-binding Rossmann-like Domain"/>
    <property type="match status" value="1"/>
</dbReference>
<dbReference type="InterPro" id="IPR042201">
    <property type="entry name" value="FH2_Formin_sf"/>
</dbReference>
<keyword evidence="2" id="KW-0560">Oxidoreductase</keyword>
<dbReference type="PROSITE" id="PS51444">
    <property type="entry name" value="FH2"/>
    <property type="match status" value="1"/>
</dbReference>
<dbReference type="GO" id="GO:0004757">
    <property type="term" value="F:sepiapterin reductase (NADP+) activity"/>
    <property type="evidence" value="ECO:0007669"/>
    <property type="project" value="TreeGrafter"/>
</dbReference>
<proteinExistence type="predicted"/>
<dbReference type="SUPFAM" id="SSF51735">
    <property type="entry name" value="NAD(P)-binding Rossmann-fold domains"/>
    <property type="match status" value="1"/>
</dbReference>
<protein>
    <recommendedName>
        <fullName evidence="4">FH2 domain-containing protein</fullName>
    </recommendedName>
</protein>
<evidence type="ECO:0000256" key="3">
    <source>
        <dbReference type="SAM" id="MobiDB-lite"/>
    </source>
</evidence>
<dbReference type="PANTHER" id="PTHR44085:SF2">
    <property type="entry name" value="SEPIAPTERIN REDUCTASE"/>
    <property type="match status" value="1"/>
</dbReference>
<evidence type="ECO:0000256" key="2">
    <source>
        <dbReference type="ARBA" id="ARBA00023002"/>
    </source>
</evidence>
<sequence>MQADFNACVTWFGEDPDAAGMGPDSFFSIFLSFAQMLQAADRDNERKRIAEERRIRREAETKKRMDMLASSKQQQKQQQKGLEFSSLKAGDAQDIVKKIRGKRSEEKRKELADHEHMSNQNSDSFCSSTCGPVTRLVWQPRRPTSLLLGNGRYGFELGYLIKLIGFTCTVQPSHSIHVTQTVVDLSDDSTYGPAIDTFVEEAQAAASVDRVVVVHNAGSLGQVGRIAEVASPQVIRRHMELNVNSVLWINKRQDQMSILRLTIVYISRLLQVYGTQAQAAKEDATRVKCLNFAPGPMQTEMGNEIRDGPATDPALQRMFKKIQADVSSFN</sequence>
<feature type="compositionally biased region" description="Basic and acidic residues" evidence="3">
    <location>
        <begin position="56"/>
        <end position="66"/>
    </location>
</feature>
<dbReference type="GO" id="GO:0006729">
    <property type="term" value="P:tetrahydrobiopterin biosynthetic process"/>
    <property type="evidence" value="ECO:0007669"/>
    <property type="project" value="TreeGrafter"/>
</dbReference>
<dbReference type="Proteomes" id="UP000266643">
    <property type="component" value="Unassembled WGS sequence"/>
</dbReference>
<dbReference type="AlphaFoldDB" id="A0A397ECB9"/>
<dbReference type="VEuPathDB" id="FungiDB:H257_08897"/>
<accession>A0A397ECB9</accession>
<reference evidence="5 6" key="1">
    <citation type="submission" date="2018-08" db="EMBL/GenBank/DDBJ databases">
        <title>Aphanomyces genome sequencing and annotation.</title>
        <authorList>
            <person name="Minardi D."/>
            <person name="Oidtmann B."/>
            <person name="Van Der Giezen M."/>
            <person name="Studholme D.J."/>
        </authorList>
    </citation>
    <scope>NUCLEOTIDE SEQUENCE [LARGE SCALE GENOMIC DNA]</scope>
    <source>
        <strain evidence="5 6">D2</strain>
    </source>
</reference>
<evidence type="ECO:0000256" key="1">
    <source>
        <dbReference type="ARBA" id="ARBA00022857"/>
    </source>
</evidence>
<feature type="compositionally biased region" description="Basic and acidic residues" evidence="3">
    <location>
        <begin position="94"/>
        <end position="117"/>
    </location>
</feature>
<feature type="region of interest" description="Disordered" evidence="3">
    <location>
        <begin position="56"/>
        <end position="127"/>
    </location>
</feature>
<evidence type="ECO:0000313" key="5">
    <source>
        <dbReference type="EMBL" id="RHY80126.1"/>
    </source>
</evidence>
<dbReference type="InterPro" id="IPR051721">
    <property type="entry name" value="Biopterin_syn/organic_redct"/>
</dbReference>
<dbReference type="Gene3D" id="1.20.58.2220">
    <property type="entry name" value="Formin, FH2 domain"/>
    <property type="match status" value="1"/>
</dbReference>
<gene>
    <name evidence="5" type="ORF">DYB30_010151</name>
</gene>
<dbReference type="EMBL" id="QUTD01000086">
    <property type="protein sequence ID" value="RHY80126.1"/>
    <property type="molecule type" value="Genomic_DNA"/>
</dbReference>
<feature type="compositionally biased region" description="Polar residues" evidence="3">
    <location>
        <begin position="118"/>
        <end position="127"/>
    </location>
</feature>
<comment type="caution">
    <text evidence="5">The sequence shown here is derived from an EMBL/GenBank/DDBJ whole genome shotgun (WGS) entry which is preliminary data.</text>
</comment>
<dbReference type="InterPro" id="IPR015425">
    <property type="entry name" value="FH2_Formin"/>
</dbReference>
<feature type="domain" description="FH2" evidence="4">
    <location>
        <begin position="1"/>
        <end position="63"/>
    </location>
</feature>
<name>A0A397ECB9_APHAT</name>
<dbReference type="VEuPathDB" id="FungiDB:H257_08895"/>
<keyword evidence="1" id="KW-0521">NADP</keyword>
<evidence type="ECO:0000259" key="4">
    <source>
        <dbReference type="PROSITE" id="PS51444"/>
    </source>
</evidence>
<evidence type="ECO:0000313" key="6">
    <source>
        <dbReference type="Proteomes" id="UP000266643"/>
    </source>
</evidence>